<feature type="transmembrane region" description="Helical" evidence="2">
    <location>
        <begin position="177"/>
        <end position="200"/>
    </location>
</feature>
<feature type="transmembrane region" description="Helical" evidence="2">
    <location>
        <begin position="212"/>
        <end position="234"/>
    </location>
</feature>
<gene>
    <name evidence="4" type="ORF">N7G274_009558</name>
</gene>
<dbReference type="Proteomes" id="UP001590950">
    <property type="component" value="Unassembled WGS sequence"/>
</dbReference>
<evidence type="ECO:0000259" key="3">
    <source>
        <dbReference type="Pfam" id="PF20684"/>
    </source>
</evidence>
<keyword evidence="5" id="KW-1185">Reference proteome</keyword>
<proteinExistence type="predicted"/>
<keyword evidence="2" id="KW-0812">Transmembrane</keyword>
<feature type="transmembrane region" description="Helical" evidence="2">
    <location>
        <begin position="137"/>
        <end position="157"/>
    </location>
</feature>
<name>A0ABR4A2P9_9LECA</name>
<keyword evidence="2" id="KW-0472">Membrane</keyword>
<dbReference type="PANTHER" id="PTHR39614:SF2">
    <property type="entry name" value="INTEGRAL MEMBRANE PROTEIN"/>
    <property type="match status" value="1"/>
</dbReference>
<keyword evidence="2" id="KW-1133">Transmembrane helix</keyword>
<feature type="compositionally biased region" description="Polar residues" evidence="1">
    <location>
        <begin position="353"/>
        <end position="363"/>
    </location>
</feature>
<organism evidence="4 5">
    <name type="scientific">Stereocaulon virgatum</name>
    <dbReference type="NCBI Taxonomy" id="373712"/>
    <lineage>
        <taxon>Eukaryota</taxon>
        <taxon>Fungi</taxon>
        <taxon>Dikarya</taxon>
        <taxon>Ascomycota</taxon>
        <taxon>Pezizomycotina</taxon>
        <taxon>Lecanoromycetes</taxon>
        <taxon>OSLEUM clade</taxon>
        <taxon>Lecanoromycetidae</taxon>
        <taxon>Lecanorales</taxon>
        <taxon>Lecanorineae</taxon>
        <taxon>Stereocaulaceae</taxon>
        <taxon>Stereocaulon</taxon>
    </lineage>
</organism>
<feature type="transmembrane region" description="Helical" evidence="2">
    <location>
        <begin position="63"/>
        <end position="83"/>
    </location>
</feature>
<dbReference type="Pfam" id="PF20684">
    <property type="entry name" value="Fung_rhodopsin"/>
    <property type="match status" value="1"/>
</dbReference>
<feature type="domain" description="Rhodopsin" evidence="3">
    <location>
        <begin position="42"/>
        <end position="276"/>
    </location>
</feature>
<evidence type="ECO:0000256" key="2">
    <source>
        <dbReference type="SAM" id="Phobius"/>
    </source>
</evidence>
<evidence type="ECO:0000256" key="1">
    <source>
        <dbReference type="SAM" id="MobiDB-lite"/>
    </source>
</evidence>
<evidence type="ECO:0000313" key="5">
    <source>
        <dbReference type="Proteomes" id="UP001590950"/>
    </source>
</evidence>
<reference evidence="4 5" key="1">
    <citation type="submission" date="2024-09" db="EMBL/GenBank/DDBJ databases">
        <title>Rethinking Asexuality: The Enigmatic Case of Functional Sexual Genes in Lepraria (Stereocaulaceae).</title>
        <authorList>
            <person name="Doellman M."/>
            <person name="Sun Y."/>
            <person name="Barcenas-Pena A."/>
            <person name="Lumbsch H.T."/>
            <person name="Grewe F."/>
        </authorList>
    </citation>
    <scope>NUCLEOTIDE SEQUENCE [LARGE SCALE GENOMIC DNA]</scope>
    <source>
        <strain evidence="4 5">Mercado 3170</strain>
    </source>
</reference>
<evidence type="ECO:0000313" key="4">
    <source>
        <dbReference type="EMBL" id="KAL2037613.1"/>
    </source>
</evidence>
<sequence>MSATAAPTLYAPIEVVSATDHAAWIIIAAAIGITFGVVCLMVRFYVRIVISPPFSPDDHVHTAATVFAIIQNAVLFVSIHKGLGKAIDLIGPGELKAVQQTWVASDVLFILTLYLSKCCLLVLFLRLTPNVYHNKASYATLGLSTVWMIISVFLIAINCEANHPFADIAAQCTNMLVKWQVVAALDIVVEIIIVCLAAFLVRDLKMSMSRKFMVVFAFFFRLPLIAFAIVRLHYLAIGIESTDPTLELVGSVIWAQIEMHYANVAATIPCLRPFMSAVSTNYGATRNDDPRTGFGSKAYITAGRKGSKGASYILSSMGSGGRKEKNYSNMDAPSIFRKAKRNTSRMDSEFSKNETTNNETTISHGGKHDAASIGSNDSRKMIIKKKIDIHVQHSDEISHDEKPGHPREVGGNYL</sequence>
<dbReference type="InterPro" id="IPR049326">
    <property type="entry name" value="Rhodopsin_dom_fungi"/>
</dbReference>
<comment type="caution">
    <text evidence="4">The sequence shown here is derived from an EMBL/GenBank/DDBJ whole genome shotgun (WGS) entry which is preliminary data.</text>
</comment>
<feature type="transmembrane region" description="Helical" evidence="2">
    <location>
        <begin position="22"/>
        <end position="42"/>
    </location>
</feature>
<feature type="region of interest" description="Disordered" evidence="1">
    <location>
        <begin position="340"/>
        <end position="378"/>
    </location>
</feature>
<protein>
    <recommendedName>
        <fullName evidence="3">Rhodopsin domain-containing protein</fullName>
    </recommendedName>
</protein>
<feature type="compositionally biased region" description="Basic and acidic residues" evidence="1">
    <location>
        <begin position="393"/>
        <end position="408"/>
    </location>
</feature>
<dbReference type="PANTHER" id="PTHR39614">
    <property type="entry name" value="INTEGRAL MEMBRANE PROTEIN"/>
    <property type="match status" value="1"/>
</dbReference>
<accession>A0ABR4A2P9</accession>
<feature type="region of interest" description="Disordered" evidence="1">
    <location>
        <begin position="393"/>
        <end position="414"/>
    </location>
</feature>
<dbReference type="EMBL" id="JBEFKJ010000038">
    <property type="protein sequence ID" value="KAL2037613.1"/>
    <property type="molecule type" value="Genomic_DNA"/>
</dbReference>
<feature type="transmembrane region" description="Helical" evidence="2">
    <location>
        <begin position="103"/>
        <end position="125"/>
    </location>
</feature>